<dbReference type="InterPro" id="IPR026341">
    <property type="entry name" value="T9SS_type_B"/>
</dbReference>
<dbReference type="EMBL" id="JAFMYW010000001">
    <property type="protein sequence ID" value="MBO0948123.1"/>
    <property type="molecule type" value="Genomic_DNA"/>
</dbReference>
<name>A0ABS3JDQ6_9BACT</name>
<dbReference type="Pfam" id="PF13585">
    <property type="entry name" value="CHU_C"/>
    <property type="match status" value="1"/>
</dbReference>
<comment type="caution">
    <text evidence="1">The sequence shown here is derived from an EMBL/GenBank/DDBJ whole genome shotgun (WGS) entry which is preliminary data.</text>
</comment>
<dbReference type="Proteomes" id="UP000664628">
    <property type="component" value="Unassembled WGS sequence"/>
</dbReference>
<gene>
    <name evidence="1" type="ORF">J2I46_05980</name>
</gene>
<protein>
    <submittedName>
        <fullName evidence="1">Gliding motility-associated C-terminal domain-containing protein</fullName>
    </submittedName>
</protein>
<dbReference type="InterPro" id="IPR011044">
    <property type="entry name" value="Quino_amine_DH_bsu"/>
</dbReference>
<dbReference type="Gene3D" id="2.130.10.10">
    <property type="entry name" value="YVTN repeat-like/Quinoprotein amine dehydrogenase"/>
    <property type="match status" value="1"/>
</dbReference>
<proteinExistence type="predicted"/>
<dbReference type="InterPro" id="IPR015943">
    <property type="entry name" value="WD40/YVTN_repeat-like_dom_sf"/>
</dbReference>
<dbReference type="SUPFAM" id="SSF50969">
    <property type="entry name" value="YVTN repeat-like/Quinoprotein amine dehydrogenase"/>
    <property type="match status" value="1"/>
</dbReference>
<sequence>MNKHLFVASILIGTLSGYFSKAQGPQNSNWYFGTNAGLSFSGGTIQAVTNGQLRSTEGCAARSDETGQLQFYTDGSTIWNRRHEAMPGATDLGGSGQSTQAALIVPHQASNAEFYVFSVAGNQQTGIQYARVNMTLNGGLGGLTTKNKQLAAQSTEKIATISHCNNLNHWVITHDAGTNAFRVNLLNDNGVIMPPTLYRVGSVHQQRKGYMKPSHNGRKLAVAVSDSAHGGFLEVFDFDTKTGAISNPMKWQSPETDGAYGLEFSPDNTLIYLTTLFGKTIYQLRATDLTVTARLSVQAQQTASPGIGALQLGPDARIYGTQPGETHLLAINQPNQPGPACNLVVQAVDLGGRRALAGLPPLIDTLPSLPPKLSISLEQLAGCNQFRLTSKVENLDSTYLIYAWYADGTAIDGANRPTVIPTKSGTYSLRLREIKCKDIQLQSNQVPVVLLEVNPTARAVADSCGRFLLQAHATGGTPQWTGAGIQPPRDRLDSLTVTALDGTQTYTVRVSSLTDGTCFSEKKVTVTFQQPAPYQLSQPTRSGCGDSLTVEAPPTRDWDHFQWTLPTGQTVTGGRLVARQSGQYAVKALSTSSGCSSDASLNVTLHPYPAVQLTSRLIDTCFRNIALGYLALDAGPLPNVTYRWLQAGRIVSSDPVVQAQSYGLYTLIARSSAGCETADSVRIVSSCPPTLPRAYVPDGFTPNQDGLNETLVIHSSGTERMTLTIYDRWGEVLYRSTDTPGNQAGWSTWDGTYRGQPVNNGLYLYRLEIKGTDHPDVFTRKGVIDVLR</sequence>
<organism evidence="1 2">
    <name type="scientific">Fibrella forsythiae</name>
    <dbReference type="NCBI Taxonomy" id="2817061"/>
    <lineage>
        <taxon>Bacteria</taxon>
        <taxon>Pseudomonadati</taxon>
        <taxon>Bacteroidota</taxon>
        <taxon>Cytophagia</taxon>
        <taxon>Cytophagales</taxon>
        <taxon>Spirosomataceae</taxon>
        <taxon>Fibrella</taxon>
    </lineage>
</organism>
<keyword evidence="2" id="KW-1185">Reference proteome</keyword>
<evidence type="ECO:0000313" key="1">
    <source>
        <dbReference type="EMBL" id="MBO0948123.1"/>
    </source>
</evidence>
<dbReference type="NCBIfam" id="TIGR04131">
    <property type="entry name" value="Bac_Flav_CTERM"/>
    <property type="match status" value="1"/>
</dbReference>
<accession>A0ABS3JDQ6</accession>
<evidence type="ECO:0000313" key="2">
    <source>
        <dbReference type="Proteomes" id="UP000664628"/>
    </source>
</evidence>
<reference evidence="1 2" key="1">
    <citation type="submission" date="2021-03" db="EMBL/GenBank/DDBJ databases">
        <title>Fibrella sp. HMF5405 genome sequencing and assembly.</title>
        <authorList>
            <person name="Kang H."/>
            <person name="Kim H."/>
            <person name="Bae S."/>
            <person name="Joh K."/>
        </authorList>
    </citation>
    <scope>NUCLEOTIDE SEQUENCE [LARGE SCALE GENOMIC DNA]</scope>
    <source>
        <strain evidence="1 2">HMF5405</strain>
    </source>
</reference>
<dbReference type="RefSeq" id="WP_207328037.1">
    <property type="nucleotide sequence ID" value="NZ_JAFMYW010000001.1"/>
</dbReference>